<keyword evidence="2" id="KW-1185">Reference proteome</keyword>
<dbReference type="RefSeq" id="XP_013755426.1">
    <property type="nucleotide sequence ID" value="XM_013899972.1"/>
</dbReference>
<dbReference type="Proteomes" id="UP000054408">
    <property type="component" value="Unassembled WGS sequence"/>
</dbReference>
<proteinExistence type="predicted"/>
<evidence type="ECO:0000313" key="2">
    <source>
        <dbReference type="Proteomes" id="UP000054408"/>
    </source>
</evidence>
<reference evidence="1 2" key="1">
    <citation type="submission" date="2010-05" db="EMBL/GenBank/DDBJ databases">
        <title>The Genome Sequence of Thecamonas trahens ATCC 50062.</title>
        <authorList>
            <consortium name="The Broad Institute Genome Sequencing Platform"/>
            <person name="Russ C."/>
            <person name="Cuomo C."/>
            <person name="Shea T."/>
            <person name="Young S.K."/>
            <person name="Zeng Q."/>
            <person name="Koehrsen M."/>
            <person name="Haas B."/>
            <person name="Borodovsky M."/>
            <person name="Guigo R."/>
            <person name="Alvarado L."/>
            <person name="Berlin A."/>
            <person name="Bochicchio J."/>
            <person name="Borenstein D."/>
            <person name="Chapman S."/>
            <person name="Chen Z."/>
            <person name="Freedman E."/>
            <person name="Gellesch M."/>
            <person name="Goldberg J."/>
            <person name="Griggs A."/>
            <person name="Gujja S."/>
            <person name="Heilman E."/>
            <person name="Heiman D."/>
            <person name="Hepburn T."/>
            <person name="Howarth C."/>
            <person name="Jen D."/>
            <person name="Larson L."/>
            <person name="Mehta T."/>
            <person name="Park D."/>
            <person name="Pearson M."/>
            <person name="Roberts A."/>
            <person name="Saif S."/>
            <person name="Shenoy N."/>
            <person name="Sisk P."/>
            <person name="Stolte C."/>
            <person name="Sykes S."/>
            <person name="Thomson T."/>
            <person name="Walk T."/>
            <person name="White J."/>
            <person name="Yandava C."/>
            <person name="Burger G."/>
            <person name="Gray M.W."/>
            <person name="Holland P.W.H."/>
            <person name="King N."/>
            <person name="Lang F.B.F."/>
            <person name="Roger A.J."/>
            <person name="Ruiz-Trillo I."/>
            <person name="Lander E."/>
            <person name="Nusbaum C."/>
        </authorList>
    </citation>
    <scope>NUCLEOTIDE SEQUENCE [LARGE SCALE GENOMIC DNA]</scope>
    <source>
        <strain evidence="1 2">ATCC 50062</strain>
    </source>
</reference>
<evidence type="ECO:0000313" key="1">
    <source>
        <dbReference type="EMBL" id="KNC52379.1"/>
    </source>
</evidence>
<accession>A0A0L0DJ04</accession>
<protein>
    <submittedName>
        <fullName evidence="1">Uncharacterized protein</fullName>
    </submittedName>
</protein>
<dbReference type="GeneID" id="25567065"/>
<sequence length="197" mass="20626">MYDVHTVVSRYSELCTYIDELTSALVPWMLSARLAQVRIVVFADIPGLLWDTVEECDAADRSQGGPGVVDEVLVIELAPLMVAAHAAPCVDALHDVFGAALARLRDGAPPASCSRPGPRLFQIKPVTVDTGCTGGSVSSADPEKHFVVSSSSADPDLAHTGGLPHSALSPSASIAPLLSSVLPGTHLVLNMFRFTPG</sequence>
<dbReference type="EMBL" id="GL349472">
    <property type="protein sequence ID" value="KNC52379.1"/>
    <property type="molecule type" value="Genomic_DNA"/>
</dbReference>
<organism evidence="1 2">
    <name type="scientific">Thecamonas trahens ATCC 50062</name>
    <dbReference type="NCBI Taxonomy" id="461836"/>
    <lineage>
        <taxon>Eukaryota</taxon>
        <taxon>Apusozoa</taxon>
        <taxon>Apusomonadida</taxon>
        <taxon>Apusomonadidae</taxon>
        <taxon>Thecamonas</taxon>
    </lineage>
</organism>
<dbReference type="AlphaFoldDB" id="A0A0L0DJ04"/>
<gene>
    <name evidence="1" type="ORF">AMSG_08351</name>
</gene>
<name>A0A0L0DJ04_THETB</name>